<accession>A0A6J6R056</accession>
<sequence length="100" mass="10030">MALVLFGEVIDGARAAEIGLAWKCVPDAELLGVAHAMAAKAAAGPAEVVRSMKATILGMDAVTNSEDAVSAELGPQLASLGGAAFVELLAQLRAQIAAKS</sequence>
<proteinExistence type="predicted"/>
<name>A0A6J6R056_9ZZZZ</name>
<organism evidence="1">
    <name type="scientific">freshwater metagenome</name>
    <dbReference type="NCBI Taxonomy" id="449393"/>
    <lineage>
        <taxon>unclassified sequences</taxon>
        <taxon>metagenomes</taxon>
        <taxon>ecological metagenomes</taxon>
    </lineage>
</organism>
<gene>
    <name evidence="1" type="ORF">UFOPK2624_01406</name>
</gene>
<dbReference type="AlphaFoldDB" id="A0A6J6R056"/>
<dbReference type="Gene3D" id="3.90.226.10">
    <property type="entry name" value="2-enoyl-CoA Hydratase, Chain A, domain 1"/>
    <property type="match status" value="1"/>
</dbReference>
<dbReference type="InterPro" id="IPR029045">
    <property type="entry name" value="ClpP/crotonase-like_dom_sf"/>
</dbReference>
<evidence type="ECO:0000313" key="1">
    <source>
        <dbReference type="EMBL" id="CAB4716426.1"/>
    </source>
</evidence>
<protein>
    <submittedName>
        <fullName evidence="1">Unannotated protein</fullName>
    </submittedName>
</protein>
<dbReference type="SUPFAM" id="SSF52096">
    <property type="entry name" value="ClpP/crotonase"/>
    <property type="match status" value="1"/>
</dbReference>
<reference evidence="1" key="1">
    <citation type="submission" date="2020-05" db="EMBL/GenBank/DDBJ databases">
        <authorList>
            <person name="Chiriac C."/>
            <person name="Salcher M."/>
            <person name="Ghai R."/>
            <person name="Kavagutti S V."/>
        </authorList>
    </citation>
    <scope>NUCLEOTIDE SEQUENCE</scope>
</reference>
<dbReference type="EMBL" id="CAEZXY010000075">
    <property type="protein sequence ID" value="CAB4716426.1"/>
    <property type="molecule type" value="Genomic_DNA"/>
</dbReference>